<keyword evidence="1" id="KW-0285">Flavoprotein</keyword>
<keyword evidence="2" id="KW-0288">FMN</keyword>
<feature type="domain" description="Nitroreductase" evidence="4">
    <location>
        <begin position="8"/>
        <end position="195"/>
    </location>
</feature>
<evidence type="ECO:0000259" key="4">
    <source>
        <dbReference type="Pfam" id="PF00881"/>
    </source>
</evidence>
<name>A0A2T0XL97_9BURK</name>
<dbReference type="CDD" id="cd02136">
    <property type="entry name" value="PnbA_NfnB-like"/>
    <property type="match status" value="1"/>
</dbReference>
<reference evidence="5 6" key="1">
    <citation type="submission" date="2018-03" db="EMBL/GenBank/DDBJ databases">
        <title>Genomic Encyclopedia of Type Strains, Phase III (KMG-III): the genomes of soil and plant-associated and newly described type strains.</title>
        <authorList>
            <person name="Whitman W."/>
        </authorList>
    </citation>
    <scope>NUCLEOTIDE SEQUENCE [LARGE SCALE GENOMIC DNA]</scope>
    <source>
        <strain evidence="5 6">MWH-P2sevCIIIb</strain>
    </source>
</reference>
<dbReference type="InterPro" id="IPR029479">
    <property type="entry name" value="Nitroreductase"/>
</dbReference>
<evidence type="ECO:0000256" key="1">
    <source>
        <dbReference type="ARBA" id="ARBA00022630"/>
    </source>
</evidence>
<proteinExistence type="predicted"/>
<dbReference type="SUPFAM" id="SSF55469">
    <property type="entry name" value="FMN-dependent nitroreductase-like"/>
    <property type="match status" value="1"/>
</dbReference>
<dbReference type="AlphaFoldDB" id="A0A2T0XL97"/>
<dbReference type="Gene3D" id="3.40.109.10">
    <property type="entry name" value="NADH Oxidase"/>
    <property type="match status" value="1"/>
</dbReference>
<dbReference type="InterPro" id="IPR050627">
    <property type="entry name" value="Nitroreductase/BluB"/>
</dbReference>
<dbReference type="EMBL" id="PVTV01000011">
    <property type="protein sequence ID" value="PRY99695.1"/>
    <property type="molecule type" value="Genomic_DNA"/>
</dbReference>
<accession>A0A2T0XL97</accession>
<dbReference type="OrthoDB" id="9773807at2"/>
<evidence type="ECO:0000313" key="5">
    <source>
        <dbReference type="EMBL" id="PRY99695.1"/>
    </source>
</evidence>
<dbReference type="RefSeq" id="WP_106226961.1">
    <property type="nucleotide sequence ID" value="NZ_PVTV01000011.1"/>
</dbReference>
<gene>
    <name evidence="5" type="ORF">BCM14_1148</name>
</gene>
<dbReference type="InterPro" id="IPR000415">
    <property type="entry name" value="Nitroreductase-like"/>
</dbReference>
<organism evidence="5 6">
    <name type="scientific">Jezberella montanilacus</name>
    <dbReference type="NCBI Taxonomy" id="323426"/>
    <lineage>
        <taxon>Bacteria</taxon>
        <taxon>Pseudomonadati</taxon>
        <taxon>Pseudomonadota</taxon>
        <taxon>Betaproteobacteria</taxon>
        <taxon>Burkholderiales</taxon>
        <taxon>Alcaligenaceae</taxon>
        <taxon>Jezberella</taxon>
    </lineage>
</organism>
<dbReference type="Pfam" id="PF00881">
    <property type="entry name" value="Nitroreductase"/>
    <property type="match status" value="1"/>
</dbReference>
<evidence type="ECO:0000256" key="3">
    <source>
        <dbReference type="ARBA" id="ARBA00023002"/>
    </source>
</evidence>
<comment type="caution">
    <text evidence="5">The sequence shown here is derived from an EMBL/GenBank/DDBJ whole genome shotgun (WGS) entry which is preliminary data.</text>
</comment>
<evidence type="ECO:0000313" key="6">
    <source>
        <dbReference type="Proteomes" id="UP000238308"/>
    </source>
</evidence>
<keyword evidence="6" id="KW-1185">Reference proteome</keyword>
<dbReference type="GO" id="GO:0016491">
    <property type="term" value="F:oxidoreductase activity"/>
    <property type="evidence" value="ECO:0007669"/>
    <property type="project" value="UniProtKB-KW"/>
</dbReference>
<dbReference type="Proteomes" id="UP000238308">
    <property type="component" value="Unassembled WGS sequence"/>
</dbReference>
<dbReference type="PANTHER" id="PTHR23026:SF90">
    <property type="entry name" value="IODOTYROSINE DEIODINASE 1"/>
    <property type="match status" value="1"/>
</dbReference>
<sequence>MELIEGLETRRSVRGFKSTPVSPELIKKMLHAANRSPSYTNSQPWEVAVITGQKRDLLSKTLYDLAAANTPATPDEPSPKGWPEAIAQRTKTHGANRFAALGVGRDDTAKREELRLINFKFFNAPVAMLIFMDASLGPWSTLDMGIFIQSLTLAAHGLGLGACLQASLSYYPDAARELLEIPNTKKLICGVSIGYPDMDAPLNIYRSARKEVDDFTLWYD</sequence>
<evidence type="ECO:0000256" key="2">
    <source>
        <dbReference type="ARBA" id="ARBA00022643"/>
    </source>
</evidence>
<keyword evidence="3" id="KW-0560">Oxidoreductase</keyword>
<protein>
    <submittedName>
        <fullName evidence="5">Nitroreductase</fullName>
    </submittedName>
</protein>
<dbReference type="PANTHER" id="PTHR23026">
    <property type="entry name" value="NADPH NITROREDUCTASE"/>
    <property type="match status" value="1"/>
</dbReference>